<evidence type="ECO:0000259" key="9">
    <source>
        <dbReference type="Pfam" id="PF02729"/>
    </source>
</evidence>
<comment type="pathway">
    <text evidence="1 7">Pyrimidine metabolism; UMP biosynthesis via de novo pathway; (S)-dihydroorotate from bicarbonate: step 2/3.</text>
</comment>
<dbReference type="HAMAP" id="MF_00001">
    <property type="entry name" value="Asp_carb_tr"/>
    <property type="match status" value="1"/>
</dbReference>
<organism evidence="10">
    <name type="scientific">Thermococcus litoralis</name>
    <dbReference type="NCBI Taxonomy" id="2265"/>
    <lineage>
        <taxon>Archaea</taxon>
        <taxon>Methanobacteriati</taxon>
        <taxon>Methanobacteriota</taxon>
        <taxon>Thermococci</taxon>
        <taxon>Thermococcales</taxon>
        <taxon>Thermococcaceae</taxon>
        <taxon>Thermococcus</taxon>
    </lineage>
</organism>
<dbReference type="InterPro" id="IPR006132">
    <property type="entry name" value="Asp/Orn_carbamoyltranf_P-bd"/>
</dbReference>
<dbReference type="EC" id="2.1.3.2" evidence="7"/>
<dbReference type="PANTHER" id="PTHR45753:SF6">
    <property type="entry name" value="ASPARTATE CARBAMOYLTRANSFERASE"/>
    <property type="match status" value="1"/>
</dbReference>
<feature type="binding site" evidence="7">
    <location>
        <position position="265"/>
    </location>
    <ligand>
        <name>carbamoyl phosphate</name>
        <dbReference type="ChEBI" id="CHEBI:58228"/>
    </ligand>
</feature>
<feature type="domain" description="Aspartate/ornithine carbamoyltransferase carbamoyl-P binding" evidence="9">
    <location>
        <begin position="5"/>
        <end position="145"/>
    </location>
</feature>
<feature type="binding site" evidence="7">
    <location>
        <position position="84"/>
    </location>
    <ligand>
        <name>L-aspartate</name>
        <dbReference type="ChEBI" id="CHEBI:29991"/>
    </ligand>
</feature>
<dbReference type="Pfam" id="PF00185">
    <property type="entry name" value="OTCace"/>
    <property type="match status" value="1"/>
</dbReference>
<name>A0A7C0TZ87_THELI</name>
<comment type="similarity">
    <text evidence="2 7">Belongs to the aspartate/ornithine carbamoyltransferase superfamily. ATCase family.</text>
</comment>
<feature type="binding site" evidence="7">
    <location>
        <position position="56"/>
    </location>
    <ligand>
        <name>carbamoyl phosphate</name>
        <dbReference type="ChEBI" id="CHEBI:58228"/>
    </ligand>
</feature>
<dbReference type="PRINTS" id="PR00101">
    <property type="entry name" value="ATCASE"/>
</dbReference>
<dbReference type="UniPathway" id="UPA00070">
    <property type="reaction ID" value="UER00116"/>
</dbReference>
<evidence type="ECO:0000256" key="4">
    <source>
        <dbReference type="ARBA" id="ARBA00022975"/>
    </source>
</evidence>
<dbReference type="FunFam" id="3.40.50.1370:FF:000021">
    <property type="entry name" value="Aspartate carbamoyltransferase"/>
    <property type="match status" value="1"/>
</dbReference>
<dbReference type="GO" id="GO:0016597">
    <property type="term" value="F:amino acid binding"/>
    <property type="evidence" value="ECO:0007669"/>
    <property type="project" value="InterPro"/>
</dbReference>
<dbReference type="EMBL" id="DQYG01000114">
    <property type="protein sequence ID" value="HDD31508.1"/>
    <property type="molecule type" value="Genomic_DNA"/>
</dbReference>
<dbReference type="NCBIfam" id="TIGR00670">
    <property type="entry name" value="asp_carb_tr"/>
    <property type="match status" value="1"/>
</dbReference>
<comment type="function">
    <text evidence="5 7">Catalyzes the condensation of carbamoyl phosphate and aspartate to form carbamoyl aspartate and inorganic phosphate, the committed step in the de novo pyrimidine nucleotide biosynthesis pathway.</text>
</comment>
<feature type="binding site" evidence="7">
    <location>
        <position position="136"/>
    </location>
    <ligand>
        <name>carbamoyl phosphate</name>
        <dbReference type="ChEBI" id="CHEBI:58228"/>
    </ligand>
</feature>
<dbReference type="Pfam" id="PF02729">
    <property type="entry name" value="OTCace_N"/>
    <property type="match status" value="1"/>
</dbReference>
<feature type="binding site" evidence="7">
    <location>
        <position position="266"/>
    </location>
    <ligand>
        <name>carbamoyl phosphate</name>
        <dbReference type="ChEBI" id="CHEBI:58228"/>
    </ligand>
</feature>
<comment type="subunit">
    <text evidence="7">Heterooligomer of catalytic and regulatory chains.</text>
</comment>
<evidence type="ECO:0000256" key="7">
    <source>
        <dbReference type="HAMAP-Rule" id="MF_00001"/>
    </source>
</evidence>
<sequence length="306" mass="34506">MRFQDVISINDFRKEDIDYVLRVAEKLEEEVKKEGTLEYARGKVLATLFFEPSTRTRLSFESAMHRLGGAVIGFAEASSTSVKKGESLMDTVRTVENYADVIVIRHPREGAARLAAEVARVPVINAGDGANQHPTQTLLDLYTINKEFGKIDGLNIALLGDLKYGRTVHSLAKALSYYNVRLYFVAPKGLEMPRHIVEEVSNKVEIVETNNLEEVIPEIDVLYVTRIQKERFPDPAEYNKIKGSYKVDLKTLENAKDTLKVMHPLPRVDEIAYEVDNTKYSAYFKQVWSGIPVRMALLGIVLGVVE</sequence>
<dbReference type="InterPro" id="IPR036901">
    <property type="entry name" value="Asp/Orn_carbamoylTrfase_sf"/>
</dbReference>
<dbReference type="Proteomes" id="UP000886210">
    <property type="component" value="Unassembled WGS sequence"/>
</dbReference>
<keyword evidence="3 7" id="KW-0808">Transferase</keyword>
<dbReference type="AlphaFoldDB" id="A0A7C0TZ87"/>
<comment type="caution">
    <text evidence="10">The sequence shown here is derived from an EMBL/GenBank/DDBJ whole genome shotgun (WGS) entry which is preliminary data.</text>
</comment>
<evidence type="ECO:0000259" key="8">
    <source>
        <dbReference type="Pfam" id="PF00185"/>
    </source>
</evidence>
<dbReference type="PROSITE" id="PS00097">
    <property type="entry name" value="CARBAMOYLTRANSFERASE"/>
    <property type="match status" value="1"/>
</dbReference>
<keyword evidence="4 7" id="KW-0665">Pyrimidine biosynthesis</keyword>
<dbReference type="SUPFAM" id="SSF53671">
    <property type="entry name" value="Aspartate/ornithine carbamoyltransferase"/>
    <property type="match status" value="1"/>
</dbReference>
<gene>
    <name evidence="7 10" type="primary">pyrB</name>
    <name evidence="10" type="ORF">ENF72_02640</name>
</gene>
<dbReference type="GO" id="GO:0006520">
    <property type="term" value="P:amino acid metabolic process"/>
    <property type="evidence" value="ECO:0007669"/>
    <property type="project" value="InterPro"/>
</dbReference>
<feature type="binding site" evidence="7">
    <location>
        <position position="55"/>
    </location>
    <ligand>
        <name>carbamoyl phosphate</name>
        <dbReference type="ChEBI" id="CHEBI:58228"/>
    </ligand>
</feature>
<reference evidence="10" key="1">
    <citation type="journal article" date="2020" name="mSystems">
        <title>Genome- and Community-Level Interaction Insights into Carbon Utilization and Element Cycling Functions of Hydrothermarchaeota in Hydrothermal Sediment.</title>
        <authorList>
            <person name="Zhou Z."/>
            <person name="Liu Y."/>
            <person name="Xu W."/>
            <person name="Pan J."/>
            <person name="Luo Z.H."/>
            <person name="Li M."/>
        </authorList>
    </citation>
    <scope>NUCLEOTIDE SEQUENCE [LARGE SCALE GENOMIC DNA]</scope>
    <source>
        <strain evidence="10">HyVt-151</strain>
    </source>
</reference>
<feature type="binding site" evidence="7">
    <location>
        <position position="133"/>
    </location>
    <ligand>
        <name>carbamoyl phosphate</name>
        <dbReference type="ChEBI" id="CHEBI:58228"/>
    </ligand>
</feature>
<protein>
    <recommendedName>
        <fullName evidence="7">Aspartate carbamoyltransferase</fullName>
        <ecNumber evidence="7">2.1.3.2</ecNumber>
    </recommendedName>
    <alternativeName>
        <fullName evidence="7">Aspartate transcarbamylase</fullName>
        <shortName evidence="7">ATCase</shortName>
    </alternativeName>
</protein>
<accession>A0A7C0TZ87</accession>
<dbReference type="PRINTS" id="PR00100">
    <property type="entry name" value="AOTCASE"/>
</dbReference>
<dbReference type="PANTHER" id="PTHR45753">
    <property type="entry name" value="ORNITHINE CARBAMOYLTRANSFERASE, MITOCHONDRIAL"/>
    <property type="match status" value="1"/>
</dbReference>
<dbReference type="GO" id="GO:0004070">
    <property type="term" value="F:aspartate carbamoyltransferase activity"/>
    <property type="evidence" value="ECO:0007669"/>
    <property type="project" value="UniProtKB-UniRule"/>
</dbReference>
<evidence type="ECO:0000256" key="1">
    <source>
        <dbReference type="ARBA" id="ARBA00004852"/>
    </source>
</evidence>
<proteinExistence type="inferred from homology"/>
<dbReference type="Gene3D" id="3.40.50.1370">
    <property type="entry name" value="Aspartate/ornithine carbamoyltransferase"/>
    <property type="match status" value="2"/>
</dbReference>
<dbReference type="InterPro" id="IPR002082">
    <property type="entry name" value="Asp_carbamoyltransf"/>
</dbReference>
<feature type="binding site" evidence="7">
    <location>
        <position position="105"/>
    </location>
    <ligand>
        <name>carbamoyl phosphate</name>
        <dbReference type="ChEBI" id="CHEBI:58228"/>
    </ligand>
</feature>
<feature type="domain" description="Aspartate/ornithine carbamoyltransferase Asp/Orn-binding" evidence="8">
    <location>
        <begin position="152"/>
        <end position="298"/>
    </location>
</feature>
<dbReference type="NCBIfam" id="NF002032">
    <property type="entry name" value="PRK00856.1"/>
    <property type="match status" value="1"/>
</dbReference>
<evidence type="ECO:0000256" key="3">
    <source>
        <dbReference type="ARBA" id="ARBA00022679"/>
    </source>
</evidence>
<feature type="binding site" evidence="7">
    <location>
        <position position="226"/>
    </location>
    <ligand>
        <name>L-aspartate</name>
        <dbReference type="ChEBI" id="CHEBI:29991"/>
    </ligand>
</feature>
<evidence type="ECO:0000256" key="2">
    <source>
        <dbReference type="ARBA" id="ARBA00008896"/>
    </source>
</evidence>
<dbReference type="GO" id="GO:0044205">
    <property type="term" value="P:'de novo' UMP biosynthetic process"/>
    <property type="evidence" value="ECO:0007669"/>
    <property type="project" value="UniProtKB-UniRule"/>
</dbReference>
<feature type="binding site" evidence="7">
    <location>
        <position position="166"/>
    </location>
    <ligand>
        <name>L-aspartate</name>
        <dbReference type="ChEBI" id="CHEBI:29991"/>
    </ligand>
</feature>
<dbReference type="InterPro" id="IPR006130">
    <property type="entry name" value="Asp/Orn_carbamoylTrfase"/>
</dbReference>
<evidence type="ECO:0000256" key="6">
    <source>
        <dbReference type="ARBA" id="ARBA00048859"/>
    </source>
</evidence>
<evidence type="ECO:0000256" key="5">
    <source>
        <dbReference type="ARBA" id="ARBA00043884"/>
    </source>
</evidence>
<dbReference type="GO" id="GO:0006207">
    <property type="term" value="P:'de novo' pyrimidine nucleobase biosynthetic process"/>
    <property type="evidence" value="ECO:0007669"/>
    <property type="project" value="InterPro"/>
</dbReference>
<dbReference type="FunFam" id="3.40.50.1370:FF:000001">
    <property type="entry name" value="Aspartate carbamoyltransferase"/>
    <property type="match status" value="1"/>
</dbReference>
<comment type="catalytic activity">
    <reaction evidence="6 7">
        <text>carbamoyl phosphate + L-aspartate = N-carbamoyl-L-aspartate + phosphate + H(+)</text>
        <dbReference type="Rhea" id="RHEA:20013"/>
        <dbReference type="ChEBI" id="CHEBI:15378"/>
        <dbReference type="ChEBI" id="CHEBI:29991"/>
        <dbReference type="ChEBI" id="CHEBI:32814"/>
        <dbReference type="ChEBI" id="CHEBI:43474"/>
        <dbReference type="ChEBI" id="CHEBI:58228"/>
        <dbReference type="EC" id="2.1.3.2"/>
    </reaction>
</comment>
<evidence type="ECO:0000313" key="10">
    <source>
        <dbReference type="EMBL" id="HDD31508.1"/>
    </source>
</evidence>
<dbReference type="InterPro" id="IPR006131">
    <property type="entry name" value="Asp_carbamoyltransf_Asp/Orn-bd"/>
</dbReference>